<evidence type="ECO:0000313" key="3">
    <source>
        <dbReference type="Proteomes" id="UP000790580"/>
    </source>
</evidence>
<name>A0ABS6JXM3_9BACI</name>
<dbReference type="RefSeq" id="WP_088076841.1">
    <property type="nucleotide sequence ID" value="NZ_JAHQCR010000070.1"/>
</dbReference>
<keyword evidence="1" id="KW-0472">Membrane</keyword>
<evidence type="ECO:0000256" key="1">
    <source>
        <dbReference type="SAM" id="Phobius"/>
    </source>
</evidence>
<comment type="caution">
    <text evidence="2">The sequence shown here is derived from an EMBL/GenBank/DDBJ whole genome shotgun (WGS) entry which is preliminary data.</text>
</comment>
<evidence type="ECO:0000313" key="2">
    <source>
        <dbReference type="EMBL" id="MBU9723145.1"/>
    </source>
</evidence>
<feature type="transmembrane region" description="Helical" evidence="1">
    <location>
        <begin position="44"/>
        <end position="63"/>
    </location>
</feature>
<keyword evidence="1" id="KW-1133">Transmembrane helix</keyword>
<dbReference type="Pfam" id="PF19865">
    <property type="entry name" value="DUF6338"/>
    <property type="match status" value="1"/>
</dbReference>
<sequence>MSITNYTVLMIVLLFIVPGFIIDFIRRKFISLKDTRTEFVYIQFLIYSCFNYGVWAFPIYYLYKNDFQTQHPMLTFLFWISIMFVFPIVFGLISVIVHQYSLMKKFYNKLGLNPIHPTAVSWDYVFNNKKEGAYVTIHLKDNQPISGYFGSRSFASSLSSERDIFLEKIYELDEDGNWIELTPLRSIWIKGDEIKAIEYVERSETEE</sequence>
<organism evidence="2 3">
    <name type="scientific">Evansella alkalicola</name>
    <dbReference type="NCBI Taxonomy" id="745819"/>
    <lineage>
        <taxon>Bacteria</taxon>
        <taxon>Bacillati</taxon>
        <taxon>Bacillota</taxon>
        <taxon>Bacilli</taxon>
        <taxon>Bacillales</taxon>
        <taxon>Bacillaceae</taxon>
        <taxon>Evansella</taxon>
    </lineage>
</organism>
<keyword evidence="3" id="KW-1185">Reference proteome</keyword>
<dbReference type="InterPro" id="IPR045919">
    <property type="entry name" value="DUF6338"/>
</dbReference>
<accession>A0ABS6JXM3</accession>
<protein>
    <submittedName>
        <fullName evidence="2">Uncharacterized protein</fullName>
    </submittedName>
</protein>
<proteinExistence type="predicted"/>
<keyword evidence="1" id="KW-0812">Transmembrane</keyword>
<dbReference type="EMBL" id="JAHQCR010000070">
    <property type="protein sequence ID" value="MBU9723145.1"/>
    <property type="molecule type" value="Genomic_DNA"/>
</dbReference>
<reference evidence="2 3" key="1">
    <citation type="submission" date="2021-06" db="EMBL/GenBank/DDBJ databases">
        <title>Bacillus sp. RD4P76, an endophyte from a halophyte.</title>
        <authorList>
            <person name="Sun J.-Q."/>
        </authorList>
    </citation>
    <scope>NUCLEOTIDE SEQUENCE [LARGE SCALE GENOMIC DNA]</scope>
    <source>
        <strain evidence="2 3">JCM 17098</strain>
    </source>
</reference>
<feature type="transmembrane region" description="Helical" evidence="1">
    <location>
        <begin position="6"/>
        <end position="24"/>
    </location>
</feature>
<dbReference type="Proteomes" id="UP000790580">
    <property type="component" value="Unassembled WGS sequence"/>
</dbReference>
<feature type="transmembrane region" description="Helical" evidence="1">
    <location>
        <begin position="75"/>
        <end position="97"/>
    </location>
</feature>
<gene>
    <name evidence="2" type="ORF">KS407_17130</name>
</gene>